<keyword evidence="4 5" id="KW-0472">Membrane</keyword>
<keyword evidence="3 5" id="KW-1133">Transmembrane helix</keyword>
<feature type="transmembrane region" description="Helical" evidence="5">
    <location>
        <begin position="96"/>
        <end position="115"/>
    </location>
</feature>
<dbReference type="Proteomes" id="UP000373149">
    <property type="component" value="Unassembled WGS sequence"/>
</dbReference>
<evidence type="ECO:0000256" key="2">
    <source>
        <dbReference type="ARBA" id="ARBA00022692"/>
    </source>
</evidence>
<proteinExistence type="predicted"/>
<evidence type="ECO:0000256" key="1">
    <source>
        <dbReference type="ARBA" id="ARBA00004141"/>
    </source>
</evidence>
<accession>A0A5N8WNU3</accession>
<dbReference type="AlphaFoldDB" id="A0A5N8WNU3"/>
<evidence type="ECO:0008006" key="8">
    <source>
        <dbReference type="Google" id="ProtNLM"/>
    </source>
</evidence>
<sequence length="116" mass="11592">MNVALTVLAPALGLLFLSTGGVKVLGIRQSLEVRDQLGLVPALWPVIGGLELAGGSGLMLGLLAPPLGLASSIGLLALMIGALTTRLRARAPFPTLLVDAAVLVSVASTAALFVAA</sequence>
<reference evidence="6 7" key="1">
    <citation type="submission" date="2019-09" db="EMBL/GenBank/DDBJ databases">
        <authorList>
            <person name="Duangmal K."/>
            <person name="Teo W.F.A."/>
            <person name="Lipun K."/>
        </authorList>
    </citation>
    <scope>NUCLEOTIDE SEQUENCE [LARGE SCALE GENOMIC DNA]</scope>
    <source>
        <strain evidence="6 7">K1PN6</strain>
    </source>
</reference>
<dbReference type="RefSeq" id="WP_131569651.1">
    <property type="nucleotide sequence ID" value="NZ_VMNX01000023.1"/>
</dbReference>
<evidence type="ECO:0000313" key="7">
    <source>
        <dbReference type="Proteomes" id="UP000373149"/>
    </source>
</evidence>
<comment type="caution">
    <text evidence="6">The sequence shown here is derived from an EMBL/GenBank/DDBJ whole genome shotgun (WGS) entry which is preliminary data.</text>
</comment>
<evidence type="ECO:0000313" key="6">
    <source>
        <dbReference type="EMBL" id="MPY48802.1"/>
    </source>
</evidence>
<feature type="transmembrane region" description="Helical" evidence="5">
    <location>
        <begin position="58"/>
        <end position="84"/>
    </location>
</feature>
<evidence type="ECO:0000256" key="5">
    <source>
        <dbReference type="SAM" id="Phobius"/>
    </source>
</evidence>
<protein>
    <recommendedName>
        <fullName evidence="8">DoxX family protein</fullName>
    </recommendedName>
</protein>
<evidence type="ECO:0000256" key="4">
    <source>
        <dbReference type="ARBA" id="ARBA00023136"/>
    </source>
</evidence>
<dbReference type="Pfam" id="PF13564">
    <property type="entry name" value="DoxX_2"/>
    <property type="match status" value="1"/>
</dbReference>
<dbReference type="InterPro" id="IPR032808">
    <property type="entry name" value="DoxX"/>
</dbReference>
<evidence type="ECO:0000256" key="3">
    <source>
        <dbReference type="ARBA" id="ARBA00022989"/>
    </source>
</evidence>
<keyword evidence="7" id="KW-1185">Reference proteome</keyword>
<organism evidence="6 7">
    <name type="scientific">Streptomyces acidicola</name>
    <dbReference type="NCBI Taxonomy" id="2596892"/>
    <lineage>
        <taxon>Bacteria</taxon>
        <taxon>Bacillati</taxon>
        <taxon>Actinomycetota</taxon>
        <taxon>Actinomycetes</taxon>
        <taxon>Kitasatosporales</taxon>
        <taxon>Streptomycetaceae</taxon>
        <taxon>Streptomyces</taxon>
    </lineage>
</organism>
<gene>
    <name evidence="6" type="ORF">FPZ41_09570</name>
</gene>
<dbReference type="EMBL" id="VMNX01000023">
    <property type="protein sequence ID" value="MPY48802.1"/>
    <property type="molecule type" value="Genomic_DNA"/>
</dbReference>
<dbReference type="GO" id="GO:0016020">
    <property type="term" value="C:membrane"/>
    <property type="evidence" value="ECO:0007669"/>
    <property type="project" value="UniProtKB-SubCell"/>
</dbReference>
<name>A0A5N8WNU3_9ACTN</name>
<keyword evidence="2 5" id="KW-0812">Transmembrane</keyword>
<comment type="subcellular location">
    <subcellularLocation>
        <location evidence="1">Membrane</location>
        <topology evidence="1">Multi-pass membrane protein</topology>
    </subcellularLocation>
</comment>